<feature type="transmembrane region" description="Helical" evidence="6">
    <location>
        <begin position="176"/>
        <end position="196"/>
    </location>
</feature>
<feature type="transmembrane region" description="Helical" evidence="6">
    <location>
        <begin position="336"/>
        <end position="355"/>
    </location>
</feature>
<dbReference type="NCBIfam" id="NF003024">
    <property type="entry name" value="PRK03893.1"/>
    <property type="match status" value="1"/>
</dbReference>
<feature type="transmembrane region" description="Helical" evidence="6">
    <location>
        <begin position="56"/>
        <end position="81"/>
    </location>
</feature>
<keyword evidence="2 6" id="KW-0812">Transmembrane</keyword>
<sequence>MARARARRRPTWPTWPTAGLTRQDGKTLLAAWLGYLMDGFDFVLITLVLTEVADSFGLSTVTAATLVSAAFISRWFGGLAIGAVGDRYGRKPAMILSILLYSLGSLACGLSWGYWSMFAARLVLGLGMAGEYSASATYVIESWPATARNRASALLISGYAVGSVIAGQLYRFVVPAWGWRAMFFLGFVPIALALWMRRGLKESGDWERARGQGRAASETSGQRRSPQSQGQRRDFVSVLFRGRLAALNHVATAVVALSLFLLFTERSYGYGWPLAALVVAGFVLFTAQFARARTPMVLTLMVTVFCAFLYSWPIQALLPTYLKDDLGFSPSAVSDVLFFAGFGNVAGCLLVGFLGDRWGTRRTYVAALCVSLLFVLPVFAMGRDQTVSLALLLFLQQMFAQGISGLLPKLIGGYFATSERAAGLGFTYNVGALGGAVAPVLGASLAGGHSLGPSLAWLTFSLTLVVIVLIAVNAPLRVQRLCGDRSAAPDTDLTEGGAAARAGEPPGTVPGTRTRHGEERLP</sequence>
<comment type="subcellular location">
    <subcellularLocation>
        <location evidence="1">Cell membrane</location>
        <topology evidence="1">Multi-pass membrane protein</topology>
    </subcellularLocation>
</comment>
<dbReference type="InterPro" id="IPR036259">
    <property type="entry name" value="MFS_trans_sf"/>
</dbReference>
<gene>
    <name evidence="8" type="ORF">DTL70_15880</name>
</gene>
<dbReference type="RefSeq" id="WP_114022558.1">
    <property type="nucleotide sequence ID" value="NZ_JBEYTF010000054.1"/>
</dbReference>
<evidence type="ECO:0000259" key="7">
    <source>
        <dbReference type="PROSITE" id="PS50850"/>
    </source>
</evidence>
<dbReference type="PANTHER" id="PTHR23508:SF3">
    <property type="entry name" value="SIALIC ACID TRANSPORTER NANT"/>
    <property type="match status" value="1"/>
</dbReference>
<feature type="region of interest" description="Disordered" evidence="5">
    <location>
        <begin position="207"/>
        <end position="230"/>
    </location>
</feature>
<dbReference type="InterPro" id="IPR011701">
    <property type="entry name" value="MFS"/>
</dbReference>
<dbReference type="GO" id="GO:0046943">
    <property type="term" value="F:carboxylic acid transmembrane transporter activity"/>
    <property type="evidence" value="ECO:0007669"/>
    <property type="project" value="TreeGrafter"/>
</dbReference>
<organism evidence="8 9">
    <name type="scientific">Streptomyces diacarni</name>
    <dbReference type="NCBI Taxonomy" id="2800381"/>
    <lineage>
        <taxon>Bacteria</taxon>
        <taxon>Bacillati</taxon>
        <taxon>Actinomycetota</taxon>
        <taxon>Actinomycetes</taxon>
        <taxon>Kitasatosporales</taxon>
        <taxon>Streptomycetaceae</taxon>
        <taxon>Streptomyces</taxon>
    </lineage>
</organism>
<feature type="transmembrane region" description="Helical" evidence="6">
    <location>
        <begin position="152"/>
        <end position="170"/>
    </location>
</feature>
<dbReference type="Gene3D" id="1.20.1250.20">
    <property type="entry name" value="MFS general substrate transporter like domains"/>
    <property type="match status" value="2"/>
</dbReference>
<evidence type="ECO:0000256" key="6">
    <source>
        <dbReference type="SAM" id="Phobius"/>
    </source>
</evidence>
<accession>A0A367F0F7</accession>
<dbReference type="AlphaFoldDB" id="A0A367F0F7"/>
<keyword evidence="3 6" id="KW-1133">Transmembrane helix</keyword>
<feature type="transmembrane region" description="Helical" evidence="6">
    <location>
        <begin position="297"/>
        <end position="316"/>
    </location>
</feature>
<feature type="transmembrane region" description="Helical" evidence="6">
    <location>
        <begin position="455"/>
        <end position="476"/>
    </location>
</feature>
<evidence type="ECO:0000256" key="5">
    <source>
        <dbReference type="SAM" id="MobiDB-lite"/>
    </source>
</evidence>
<proteinExistence type="predicted"/>
<feature type="compositionally biased region" description="Low complexity" evidence="5">
    <location>
        <begin position="495"/>
        <end position="506"/>
    </location>
</feature>
<dbReference type="Pfam" id="PF07690">
    <property type="entry name" value="MFS_1"/>
    <property type="match status" value="1"/>
</dbReference>
<feature type="transmembrane region" description="Helical" evidence="6">
    <location>
        <begin position="362"/>
        <end position="381"/>
    </location>
</feature>
<feature type="transmembrane region" description="Helical" evidence="6">
    <location>
        <begin position="29"/>
        <end position="50"/>
    </location>
</feature>
<evidence type="ECO:0000313" key="8">
    <source>
        <dbReference type="EMBL" id="RCG23147.1"/>
    </source>
</evidence>
<dbReference type="Proteomes" id="UP000252914">
    <property type="component" value="Unassembled WGS sequence"/>
</dbReference>
<evidence type="ECO:0000313" key="9">
    <source>
        <dbReference type="Proteomes" id="UP000252914"/>
    </source>
</evidence>
<feature type="transmembrane region" description="Helical" evidence="6">
    <location>
        <begin position="270"/>
        <end position="290"/>
    </location>
</feature>
<dbReference type="PANTHER" id="PTHR23508">
    <property type="entry name" value="CARBOXYLIC ACID TRANSPORTER PROTEIN HOMOLOG"/>
    <property type="match status" value="1"/>
</dbReference>
<dbReference type="InterPro" id="IPR020846">
    <property type="entry name" value="MFS_dom"/>
</dbReference>
<feature type="region of interest" description="Disordered" evidence="5">
    <location>
        <begin position="488"/>
        <end position="522"/>
    </location>
</feature>
<dbReference type="PROSITE" id="PS50850">
    <property type="entry name" value="MFS"/>
    <property type="match status" value="1"/>
</dbReference>
<dbReference type="GO" id="GO:0005886">
    <property type="term" value="C:plasma membrane"/>
    <property type="evidence" value="ECO:0007669"/>
    <property type="project" value="UniProtKB-SubCell"/>
</dbReference>
<keyword evidence="4 6" id="KW-0472">Membrane</keyword>
<evidence type="ECO:0000256" key="1">
    <source>
        <dbReference type="ARBA" id="ARBA00004651"/>
    </source>
</evidence>
<feature type="transmembrane region" description="Helical" evidence="6">
    <location>
        <begin position="244"/>
        <end position="264"/>
    </location>
</feature>
<feature type="transmembrane region" description="Helical" evidence="6">
    <location>
        <begin position="93"/>
        <end position="112"/>
    </location>
</feature>
<dbReference type="CDD" id="cd17316">
    <property type="entry name" value="MFS_SV2_like"/>
    <property type="match status" value="1"/>
</dbReference>
<feature type="compositionally biased region" description="Low complexity" evidence="5">
    <location>
        <begin position="220"/>
        <end position="230"/>
    </location>
</feature>
<feature type="domain" description="Major facilitator superfamily (MFS) profile" evidence="7">
    <location>
        <begin position="27"/>
        <end position="479"/>
    </location>
</feature>
<dbReference type="EMBL" id="QOIN01000043">
    <property type="protein sequence ID" value="RCG23147.1"/>
    <property type="molecule type" value="Genomic_DNA"/>
</dbReference>
<feature type="transmembrane region" description="Helical" evidence="6">
    <location>
        <begin position="387"/>
        <end position="407"/>
    </location>
</feature>
<keyword evidence="9" id="KW-1185">Reference proteome</keyword>
<protein>
    <submittedName>
        <fullName evidence="8">MFS transporter</fullName>
    </submittedName>
</protein>
<evidence type="ECO:0000256" key="3">
    <source>
        <dbReference type="ARBA" id="ARBA00022989"/>
    </source>
</evidence>
<reference evidence="8 9" key="1">
    <citation type="submission" date="2018-06" db="EMBL/GenBank/DDBJ databases">
        <title>Streptomyces reniochalinae sp. nov. and Streptomyces diacarnus sp. nov. from marine sponges.</title>
        <authorList>
            <person name="Li L."/>
        </authorList>
    </citation>
    <scope>NUCLEOTIDE SEQUENCE [LARGE SCALE GENOMIC DNA]</scope>
    <source>
        <strain evidence="8 9">LHW51701</strain>
    </source>
</reference>
<evidence type="ECO:0000256" key="2">
    <source>
        <dbReference type="ARBA" id="ARBA00022692"/>
    </source>
</evidence>
<dbReference type="SUPFAM" id="SSF103473">
    <property type="entry name" value="MFS general substrate transporter"/>
    <property type="match status" value="1"/>
</dbReference>
<feature type="transmembrane region" description="Helical" evidence="6">
    <location>
        <begin position="428"/>
        <end position="449"/>
    </location>
</feature>
<comment type="caution">
    <text evidence="8">The sequence shown here is derived from an EMBL/GenBank/DDBJ whole genome shotgun (WGS) entry which is preliminary data.</text>
</comment>
<evidence type="ECO:0000256" key="4">
    <source>
        <dbReference type="ARBA" id="ARBA00023136"/>
    </source>
</evidence>
<name>A0A367F0F7_9ACTN</name>
<feature type="transmembrane region" description="Helical" evidence="6">
    <location>
        <begin position="118"/>
        <end position="140"/>
    </location>
</feature>